<dbReference type="SMART" id="SM00342">
    <property type="entry name" value="HTH_ARAC"/>
    <property type="match status" value="1"/>
</dbReference>
<dbReference type="PRINTS" id="PR00032">
    <property type="entry name" value="HTHARAC"/>
</dbReference>
<proteinExistence type="predicted"/>
<protein>
    <submittedName>
        <fullName evidence="5">AraC family transcriptional regulator</fullName>
    </submittedName>
</protein>
<dbReference type="InterPro" id="IPR009057">
    <property type="entry name" value="Homeodomain-like_sf"/>
</dbReference>
<dbReference type="PROSITE" id="PS00041">
    <property type="entry name" value="HTH_ARAC_FAMILY_1"/>
    <property type="match status" value="1"/>
</dbReference>
<dbReference type="PROSITE" id="PS01124">
    <property type="entry name" value="HTH_ARAC_FAMILY_2"/>
    <property type="match status" value="1"/>
</dbReference>
<gene>
    <name evidence="5" type="ORF">ACFFK0_21380</name>
</gene>
<dbReference type="SUPFAM" id="SSF51215">
    <property type="entry name" value="Regulatory protein AraC"/>
    <property type="match status" value="1"/>
</dbReference>
<dbReference type="Proteomes" id="UP001589776">
    <property type="component" value="Unassembled WGS sequence"/>
</dbReference>
<evidence type="ECO:0000313" key="6">
    <source>
        <dbReference type="Proteomes" id="UP001589776"/>
    </source>
</evidence>
<sequence>MKRQTHFPTLLDQPYFCFPESVGRYTDSPEHSVFREAGTLNNYNIHFVSAGKGFVQAEGKTYELRRGDAVLHFPMSRQHYYSSQDEPWDVRWLHFYGGEPLHAYMLGRMMNRSPIWRLRQPSAWEERHDELLLEAERSKLLYPTSLSELTYGLIAEFVAQAEPSGGSGAASSAASDDAFERIVRLLPVMQAEACEPFTLEAWAAQAGVSTYYFCKLFRKATQMTPLEFITRCRLQAAKQWLLERKEAAIGAIARDAGYPSISYFNKKFLEYEGMTPSQYRKLYERSSD</sequence>
<dbReference type="InterPro" id="IPR018062">
    <property type="entry name" value="HTH_AraC-typ_CS"/>
</dbReference>
<dbReference type="Pfam" id="PF02311">
    <property type="entry name" value="AraC_binding"/>
    <property type="match status" value="1"/>
</dbReference>
<evidence type="ECO:0000256" key="2">
    <source>
        <dbReference type="ARBA" id="ARBA00023125"/>
    </source>
</evidence>
<dbReference type="PANTHER" id="PTHR43280:SF28">
    <property type="entry name" value="HTH-TYPE TRANSCRIPTIONAL ACTIVATOR RHAS"/>
    <property type="match status" value="1"/>
</dbReference>
<keyword evidence="6" id="KW-1185">Reference proteome</keyword>
<dbReference type="EMBL" id="JBHLWN010000077">
    <property type="protein sequence ID" value="MFC0214966.1"/>
    <property type="molecule type" value="Genomic_DNA"/>
</dbReference>
<dbReference type="InterPro" id="IPR003313">
    <property type="entry name" value="AraC-bd"/>
</dbReference>
<dbReference type="Pfam" id="PF12833">
    <property type="entry name" value="HTH_18"/>
    <property type="match status" value="1"/>
</dbReference>
<dbReference type="Gene3D" id="2.60.120.280">
    <property type="entry name" value="Regulatory protein AraC"/>
    <property type="match status" value="1"/>
</dbReference>
<feature type="domain" description="HTH araC/xylS-type" evidence="4">
    <location>
        <begin position="180"/>
        <end position="282"/>
    </location>
</feature>
<keyword evidence="3" id="KW-0804">Transcription</keyword>
<dbReference type="InterPro" id="IPR018060">
    <property type="entry name" value="HTH_AraC"/>
</dbReference>
<accession>A0ABV6DQM8</accession>
<dbReference type="Gene3D" id="1.10.10.60">
    <property type="entry name" value="Homeodomain-like"/>
    <property type="match status" value="2"/>
</dbReference>
<keyword evidence="2" id="KW-0238">DNA-binding</keyword>
<organism evidence="5 6">
    <name type="scientific">Paenibacillus chartarius</name>
    <dbReference type="NCBI Taxonomy" id="747481"/>
    <lineage>
        <taxon>Bacteria</taxon>
        <taxon>Bacillati</taxon>
        <taxon>Bacillota</taxon>
        <taxon>Bacilli</taxon>
        <taxon>Bacillales</taxon>
        <taxon>Paenibacillaceae</taxon>
        <taxon>Paenibacillus</taxon>
    </lineage>
</organism>
<dbReference type="InterPro" id="IPR037923">
    <property type="entry name" value="HTH-like"/>
</dbReference>
<dbReference type="InterPro" id="IPR020449">
    <property type="entry name" value="Tscrpt_reg_AraC-type_HTH"/>
</dbReference>
<evidence type="ECO:0000313" key="5">
    <source>
        <dbReference type="EMBL" id="MFC0214966.1"/>
    </source>
</evidence>
<evidence type="ECO:0000256" key="1">
    <source>
        <dbReference type="ARBA" id="ARBA00023015"/>
    </source>
</evidence>
<dbReference type="PANTHER" id="PTHR43280">
    <property type="entry name" value="ARAC-FAMILY TRANSCRIPTIONAL REGULATOR"/>
    <property type="match status" value="1"/>
</dbReference>
<keyword evidence="1" id="KW-0805">Transcription regulation</keyword>
<comment type="caution">
    <text evidence="5">The sequence shown here is derived from an EMBL/GenBank/DDBJ whole genome shotgun (WGS) entry which is preliminary data.</text>
</comment>
<reference evidence="5 6" key="1">
    <citation type="submission" date="2024-09" db="EMBL/GenBank/DDBJ databases">
        <authorList>
            <person name="Sun Q."/>
            <person name="Mori K."/>
        </authorList>
    </citation>
    <scope>NUCLEOTIDE SEQUENCE [LARGE SCALE GENOMIC DNA]</scope>
    <source>
        <strain evidence="5 6">CCM 7759</strain>
    </source>
</reference>
<evidence type="ECO:0000256" key="3">
    <source>
        <dbReference type="ARBA" id="ARBA00023163"/>
    </source>
</evidence>
<name>A0ABV6DQM8_9BACL</name>
<dbReference type="RefSeq" id="WP_377472404.1">
    <property type="nucleotide sequence ID" value="NZ_JBHLWN010000077.1"/>
</dbReference>
<dbReference type="SUPFAM" id="SSF46689">
    <property type="entry name" value="Homeodomain-like"/>
    <property type="match status" value="2"/>
</dbReference>
<evidence type="ECO:0000259" key="4">
    <source>
        <dbReference type="PROSITE" id="PS01124"/>
    </source>
</evidence>